<evidence type="ECO:0000313" key="2">
    <source>
        <dbReference type="EMBL" id="NNH26319.1"/>
    </source>
</evidence>
<feature type="chain" id="PRO_5047505090" description="Lipoprotein" evidence="1">
    <location>
        <begin position="21"/>
        <end position="203"/>
    </location>
</feature>
<keyword evidence="1" id="KW-0732">Signal</keyword>
<organism evidence="2 3">
    <name type="scientific">Acinetobacter terrestris</name>
    <dbReference type="NCBI Taxonomy" id="2529843"/>
    <lineage>
        <taxon>Bacteria</taxon>
        <taxon>Pseudomonadati</taxon>
        <taxon>Pseudomonadota</taxon>
        <taxon>Gammaproteobacteria</taxon>
        <taxon>Moraxellales</taxon>
        <taxon>Moraxellaceae</taxon>
        <taxon>Acinetobacter</taxon>
        <taxon>Acinetobacter Taxon 24</taxon>
    </lineage>
</organism>
<dbReference type="EMBL" id="JABERJ010000017">
    <property type="protein sequence ID" value="NNH26319.1"/>
    <property type="molecule type" value="Genomic_DNA"/>
</dbReference>
<accession>A0ABX1UW28</accession>
<dbReference type="RefSeq" id="WP_171536306.1">
    <property type="nucleotide sequence ID" value="NZ_JABERJ010000017.1"/>
</dbReference>
<dbReference type="PROSITE" id="PS51257">
    <property type="entry name" value="PROKAR_LIPOPROTEIN"/>
    <property type="match status" value="1"/>
</dbReference>
<gene>
    <name evidence="2" type="ORF">HLH15_07440</name>
</gene>
<proteinExistence type="predicted"/>
<evidence type="ECO:0000256" key="1">
    <source>
        <dbReference type="SAM" id="SignalP"/>
    </source>
</evidence>
<sequence>MIKKLASVSMALLLSACASKMPHTVSYEISAKTYAPEDLIVFKSNGSDCDLYTGEYTRSPLRSFRNRALSPEERLACTILPEGTVPGEIQIEYGKWLSKDHEKKEYVVIQDMPDSYLSTVSWNKIILHPNDLVEKYKEQVPQYPVNARMKYSEGKKLNYLIQLNPDGSYVVEDRLEWTHPRVKKKESKPGLIYTILYGLGSMQ</sequence>
<name>A0ABX1UW28_9GAMM</name>
<feature type="signal peptide" evidence="1">
    <location>
        <begin position="1"/>
        <end position="20"/>
    </location>
</feature>
<protein>
    <recommendedName>
        <fullName evidence="4">Lipoprotein</fullName>
    </recommendedName>
</protein>
<evidence type="ECO:0008006" key="4">
    <source>
        <dbReference type="Google" id="ProtNLM"/>
    </source>
</evidence>
<keyword evidence="3" id="KW-1185">Reference proteome</keyword>
<evidence type="ECO:0000313" key="3">
    <source>
        <dbReference type="Proteomes" id="UP000555322"/>
    </source>
</evidence>
<comment type="caution">
    <text evidence="2">The sequence shown here is derived from an EMBL/GenBank/DDBJ whole genome shotgun (WGS) entry which is preliminary data.</text>
</comment>
<reference evidence="2 3" key="1">
    <citation type="submission" date="2020-04" db="EMBL/GenBank/DDBJ databases">
        <title>Acinetobacter Taxon 24.</title>
        <authorList>
            <person name="Nemec A."/>
            <person name="Radolfova-Krizova L."/>
            <person name="Higgins P.G."/>
            <person name="Spanelova P."/>
        </authorList>
    </citation>
    <scope>NUCLEOTIDE SEQUENCE [LARGE SCALE GENOMIC DNA]</scope>
    <source>
        <strain evidence="2 3">ANC 5084</strain>
    </source>
</reference>
<dbReference type="Proteomes" id="UP000555322">
    <property type="component" value="Unassembled WGS sequence"/>
</dbReference>